<name>A0A0A1TXY7_ENTIV</name>
<dbReference type="VEuPathDB" id="AmoebaDB:EIN_114940"/>
<sequence>MWSTVEQLVLIESIQYIRPQVSTDWIAVSETVIKTLLFNGPVDQKKYDENECYKQLKELENRYGAAIPAESSFFGSLNAILRKKRIEELDYDIETCRRNLQYLEQYA</sequence>
<protein>
    <submittedName>
        <fullName evidence="1">Uncharacterized protein</fullName>
    </submittedName>
</protein>
<dbReference type="EMBL" id="KB207005">
    <property type="protein sequence ID" value="ELP86290.1"/>
    <property type="molecule type" value="Genomic_DNA"/>
</dbReference>
<keyword evidence="2" id="KW-1185">Reference proteome</keyword>
<accession>A0A0A1TXY7</accession>
<dbReference type="RefSeq" id="XP_004185636.1">
    <property type="nucleotide sequence ID" value="XM_004185588.1"/>
</dbReference>
<dbReference type="AlphaFoldDB" id="A0A0A1TXY7"/>
<reference evidence="1 2" key="1">
    <citation type="submission" date="2012-10" db="EMBL/GenBank/DDBJ databases">
        <authorList>
            <person name="Zafar N."/>
            <person name="Inman J."/>
            <person name="Hall N."/>
            <person name="Lorenzi H."/>
            <person name="Caler E."/>
        </authorList>
    </citation>
    <scope>NUCLEOTIDE SEQUENCE [LARGE SCALE GENOMIC DNA]</scope>
    <source>
        <strain evidence="1 2">IP1</strain>
    </source>
</reference>
<dbReference type="GeneID" id="14885218"/>
<proteinExistence type="predicted"/>
<evidence type="ECO:0000313" key="2">
    <source>
        <dbReference type="Proteomes" id="UP000014680"/>
    </source>
</evidence>
<evidence type="ECO:0000313" key="1">
    <source>
        <dbReference type="EMBL" id="ELP86290.1"/>
    </source>
</evidence>
<dbReference type="OrthoDB" id="25744at2759"/>
<gene>
    <name evidence="1" type="ORF">EIN_114940</name>
</gene>
<dbReference type="Proteomes" id="UP000014680">
    <property type="component" value="Unassembled WGS sequence"/>
</dbReference>
<organism evidence="1 2">
    <name type="scientific">Entamoeba invadens IP1</name>
    <dbReference type="NCBI Taxonomy" id="370355"/>
    <lineage>
        <taxon>Eukaryota</taxon>
        <taxon>Amoebozoa</taxon>
        <taxon>Evosea</taxon>
        <taxon>Archamoebae</taxon>
        <taxon>Mastigamoebida</taxon>
        <taxon>Entamoebidae</taxon>
        <taxon>Entamoeba</taxon>
    </lineage>
</organism>
<dbReference type="KEGG" id="eiv:EIN_114940"/>